<dbReference type="AlphaFoldDB" id="A0A7W8N1X4"/>
<dbReference type="Proteomes" id="UP000569092">
    <property type="component" value="Unassembled WGS sequence"/>
</dbReference>
<name>A0A7W8N1X4_9BACT</name>
<proteinExistence type="predicted"/>
<evidence type="ECO:0000313" key="1">
    <source>
        <dbReference type="EMBL" id="MBB5342409.1"/>
    </source>
</evidence>
<sequence>MPASLQAALSELVKSSVVVSPGNGFPQPGQASVSLLFINGTRLQTEYWRLIENGAASYSSFDHQQKYGLPATIDAVEELRNRLSGKTVMDALHDQETGDLVFTFTGSTKLQILNVTGYEIWELRFPSGAVEYSNYAK</sequence>
<accession>A0A7W8N1X4</accession>
<organism evidence="1 2">
    <name type="scientific">Tunturiibacter lichenicola</name>
    <dbReference type="NCBI Taxonomy" id="2051959"/>
    <lineage>
        <taxon>Bacteria</taxon>
        <taxon>Pseudomonadati</taxon>
        <taxon>Acidobacteriota</taxon>
        <taxon>Terriglobia</taxon>
        <taxon>Terriglobales</taxon>
        <taxon>Acidobacteriaceae</taxon>
        <taxon>Tunturiibacter</taxon>
    </lineage>
</organism>
<dbReference type="EMBL" id="JACHDZ010000001">
    <property type="protein sequence ID" value="MBB5342409.1"/>
    <property type="molecule type" value="Genomic_DNA"/>
</dbReference>
<protein>
    <submittedName>
        <fullName evidence="1">Uncharacterized protein</fullName>
    </submittedName>
</protein>
<gene>
    <name evidence="1" type="ORF">HDF10_000359</name>
</gene>
<reference evidence="1 2" key="1">
    <citation type="submission" date="2020-08" db="EMBL/GenBank/DDBJ databases">
        <title>Genomic Encyclopedia of Type Strains, Phase IV (KMG-V): Genome sequencing to study the core and pangenomes of soil and plant-associated prokaryotes.</title>
        <authorList>
            <person name="Whitman W."/>
        </authorList>
    </citation>
    <scope>NUCLEOTIDE SEQUENCE [LARGE SCALE GENOMIC DNA]</scope>
    <source>
        <strain evidence="1 2">M8US30</strain>
    </source>
</reference>
<comment type="caution">
    <text evidence="1">The sequence shown here is derived from an EMBL/GenBank/DDBJ whole genome shotgun (WGS) entry which is preliminary data.</text>
</comment>
<evidence type="ECO:0000313" key="2">
    <source>
        <dbReference type="Proteomes" id="UP000569092"/>
    </source>
</evidence>